<feature type="non-terminal residue" evidence="1">
    <location>
        <position position="361"/>
    </location>
</feature>
<reference evidence="1" key="1">
    <citation type="submission" date="2018-06" db="EMBL/GenBank/DDBJ databases">
        <authorList>
            <person name="Zhirakovskaya E."/>
        </authorList>
    </citation>
    <scope>NUCLEOTIDE SEQUENCE</scope>
</reference>
<protein>
    <submittedName>
        <fullName evidence="1">Uncharacterized protein</fullName>
    </submittedName>
</protein>
<organism evidence="1">
    <name type="scientific">hydrothermal vent metagenome</name>
    <dbReference type="NCBI Taxonomy" id="652676"/>
    <lineage>
        <taxon>unclassified sequences</taxon>
        <taxon>metagenomes</taxon>
        <taxon>ecological metagenomes</taxon>
    </lineage>
</organism>
<dbReference type="EMBL" id="UOGJ01000113">
    <property type="protein sequence ID" value="VAX36970.1"/>
    <property type="molecule type" value="Genomic_DNA"/>
</dbReference>
<evidence type="ECO:0000313" key="1">
    <source>
        <dbReference type="EMBL" id="VAX36970.1"/>
    </source>
</evidence>
<accession>A0A3B1DPM6</accession>
<name>A0A3B1DPM6_9ZZZZ</name>
<sequence length="361" mass="41665">MKTFKKNLISRLASYFILMVFFVNATVPLSQAQTVLNLPVPGTMVLSTPTFVPAVIKGIKIFPDNPLRFDFIVDAGDLERGDVSPDFEKLIKYFLAALTTPEEDMWVNLSPYEKDRIIPNFFGQTEMGRDLLAQDYILKQLTASLMYPEEKLGNKFWTEIYKKAYEQFGTTEISINTFNKVWIMPQKAVVYENAETNTAYVVESRLKVLLEEDYLAMKKNNESGNNNVQTQIIRELIIPAIEKEVNEGQHFAQLRQIYHALILATWFKMNFSASGGKESLLGQIYVDQNKIAGVDIEDKDEKHKIYNQYLKAFENVFDVERKKTFQTSSPVLMSETKDMAEIRRIFLLPHLTQEEQKLFDT</sequence>
<dbReference type="AlphaFoldDB" id="A0A3B1DPM6"/>
<gene>
    <name evidence="1" type="ORF">MNBD_UNCLBAC01-1856</name>
</gene>
<proteinExistence type="predicted"/>